<keyword evidence="1" id="KW-0732">Signal</keyword>
<reference evidence="3" key="1">
    <citation type="journal article" date="2019" name="Int. J. Syst. Evol. Microbiol.">
        <title>The Global Catalogue of Microorganisms (GCM) 10K type strain sequencing project: providing services to taxonomists for standard genome sequencing and annotation.</title>
        <authorList>
            <consortium name="The Broad Institute Genomics Platform"/>
            <consortium name="The Broad Institute Genome Sequencing Center for Infectious Disease"/>
            <person name="Wu L."/>
            <person name="Ma J."/>
        </authorList>
    </citation>
    <scope>NUCLEOTIDE SEQUENCE [LARGE SCALE GENOMIC DNA]</scope>
    <source>
        <strain evidence="3">CCUG 59858</strain>
    </source>
</reference>
<dbReference type="RefSeq" id="WP_382340139.1">
    <property type="nucleotide sequence ID" value="NZ_JBHSAB010000001.1"/>
</dbReference>
<feature type="chain" id="PRO_5046673654" description="Secreted protein" evidence="1">
    <location>
        <begin position="20"/>
        <end position="121"/>
    </location>
</feature>
<dbReference type="Proteomes" id="UP001595758">
    <property type="component" value="Unassembled WGS sequence"/>
</dbReference>
<proteinExistence type="predicted"/>
<organism evidence="2 3">
    <name type="scientific">Legionella dresdenensis</name>
    <dbReference type="NCBI Taxonomy" id="450200"/>
    <lineage>
        <taxon>Bacteria</taxon>
        <taxon>Pseudomonadati</taxon>
        <taxon>Pseudomonadota</taxon>
        <taxon>Gammaproteobacteria</taxon>
        <taxon>Legionellales</taxon>
        <taxon>Legionellaceae</taxon>
        <taxon>Legionella</taxon>
    </lineage>
</organism>
<dbReference type="EMBL" id="JBHSAB010000001">
    <property type="protein sequence ID" value="MFC3907616.1"/>
    <property type="molecule type" value="Genomic_DNA"/>
</dbReference>
<gene>
    <name evidence="2" type="ORF">ACFORL_00800</name>
</gene>
<feature type="signal peptide" evidence="1">
    <location>
        <begin position="1"/>
        <end position="19"/>
    </location>
</feature>
<evidence type="ECO:0008006" key="4">
    <source>
        <dbReference type="Google" id="ProtNLM"/>
    </source>
</evidence>
<evidence type="ECO:0000313" key="2">
    <source>
        <dbReference type="EMBL" id="MFC3907616.1"/>
    </source>
</evidence>
<protein>
    <recommendedName>
        <fullName evidence="4">Secreted protein</fullName>
    </recommendedName>
</protein>
<keyword evidence="3" id="KW-1185">Reference proteome</keyword>
<name>A0ABV8CBI8_9GAMM</name>
<accession>A0ABV8CBI8</accession>
<evidence type="ECO:0000313" key="3">
    <source>
        <dbReference type="Proteomes" id="UP001595758"/>
    </source>
</evidence>
<evidence type="ECO:0000256" key="1">
    <source>
        <dbReference type="SAM" id="SignalP"/>
    </source>
</evidence>
<comment type="caution">
    <text evidence="2">The sequence shown here is derived from an EMBL/GenBank/DDBJ whole genome shotgun (WGS) entry which is preliminary data.</text>
</comment>
<dbReference type="PROSITE" id="PS51257">
    <property type="entry name" value="PROKAR_LIPOPROTEIN"/>
    <property type="match status" value="1"/>
</dbReference>
<sequence length="121" mass="13515">MKKILLCFLILSMATTLTGCWTNKSGKKSGVIVKVAKEGRYWGTYEGELIRGGLENASGVTGRAFLFTLGQFKSDLVDKAQSAMESNKHVIITYHCEEFVFPWRGETNCFADDIKILDNKP</sequence>